<dbReference type="EMBL" id="UFYW01000001">
    <property type="protein sequence ID" value="STD82189.1"/>
    <property type="molecule type" value="Genomic_DNA"/>
</dbReference>
<evidence type="ECO:0000313" key="2">
    <source>
        <dbReference type="EMBL" id="STD82189.1"/>
    </source>
</evidence>
<organism evidence="2 3">
    <name type="scientific">Enterococcus gallinarum</name>
    <dbReference type="NCBI Taxonomy" id="1353"/>
    <lineage>
        <taxon>Bacteria</taxon>
        <taxon>Bacillati</taxon>
        <taxon>Bacillota</taxon>
        <taxon>Bacilli</taxon>
        <taxon>Lactobacillales</taxon>
        <taxon>Enterococcaceae</taxon>
        <taxon>Enterococcus</taxon>
    </lineage>
</organism>
<name>A0A376H1Z1_ENTGA</name>
<sequence>MKRIWKKSKWLILIILFPLILFISLLLFFFIKGLTIEAKGKEEIAHYIQSINIPDDEIIILNGEQYSIGLLSIDGFQEEITTKSDYETWKQKIKETGKFYNEETVPSNYTPELEDCELIYTFSYNSNRKTISFVYEIAGDATGNKKIIRENFAYPNIPFDYPKE</sequence>
<keyword evidence="3" id="KW-1185">Reference proteome</keyword>
<reference evidence="2 3" key="1">
    <citation type="submission" date="2018-06" db="EMBL/GenBank/DDBJ databases">
        <authorList>
            <consortium name="Pathogen Informatics"/>
            <person name="Doyle S."/>
        </authorList>
    </citation>
    <scope>NUCLEOTIDE SEQUENCE [LARGE SCALE GENOMIC DNA]</scope>
    <source>
        <strain evidence="2 3">NCTC12360</strain>
    </source>
</reference>
<dbReference type="OrthoDB" id="2365661at2"/>
<dbReference type="AlphaFoldDB" id="A0A376H1Z1"/>
<gene>
    <name evidence="2" type="ORF">NCTC12360_00609</name>
</gene>
<accession>A0A376H1Z1</accession>
<feature type="transmembrane region" description="Helical" evidence="1">
    <location>
        <begin position="12"/>
        <end position="31"/>
    </location>
</feature>
<dbReference type="RefSeq" id="WP_060814752.1">
    <property type="nucleotide sequence ID" value="NZ_JBHULA010000013.1"/>
</dbReference>
<protein>
    <submittedName>
        <fullName evidence="2">Uncharacterized protein</fullName>
    </submittedName>
</protein>
<evidence type="ECO:0000256" key="1">
    <source>
        <dbReference type="SAM" id="Phobius"/>
    </source>
</evidence>
<proteinExistence type="predicted"/>
<keyword evidence="1" id="KW-1133">Transmembrane helix</keyword>
<evidence type="ECO:0000313" key="3">
    <source>
        <dbReference type="Proteomes" id="UP000254807"/>
    </source>
</evidence>
<keyword evidence="1" id="KW-0472">Membrane</keyword>
<dbReference type="Proteomes" id="UP000254807">
    <property type="component" value="Unassembled WGS sequence"/>
</dbReference>
<keyword evidence="1" id="KW-0812">Transmembrane</keyword>